<feature type="compositionally biased region" description="Polar residues" evidence="1">
    <location>
        <begin position="145"/>
        <end position="161"/>
    </location>
</feature>
<evidence type="ECO:0000313" key="2">
    <source>
        <dbReference type="EMBL" id="KAK3400865.1"/>
    </source>
</evidence>
<evidence type="ECO:0000256" key="1">
    <source>
        <dbReference type="SAM" id="MobiDB-lite"/>
    </source>
</evidence>
<protein>
    <submittedName>
        <fullName evidence="2">Uncharacterized protein</fullName>
    </submittedName>
</protein>
<reference evidence="2" key="2">
    <citation type="submission" date="2023-07" db="EMBL/GenBank/DDBJ databases">
        <authorList>
            <consortium name="Lawrence Berkeley National Laboratory"/>
            <person name="Haridas S."/>
            <person name="Hensen N."/>
            <person name="Bonometti L."/>
            <person name="Westerberg I."/>
            <person name="Brannstrom I.O."/>
            <person name="Guillou S."/>
            <person name="Cros-Aarteil S."/>
            <person name="Calhoun S."/>
            <person name="Kuo A."/>
            <person name="Mondo S."/>
            <person name="Pangilinan J."/>
            <person name="Riley R."/>
            <person name="LaButti K."/>
            <person name="Andreopoulos B."/>
            <person name="Lipzen A."/>
            <person name="Chen C."/>
            <person name="Yanf M."/>
            <person name="Daum C."/>
            <person name="Ng V."/>
            <person name="Clum A."/>
            <person name="Steindorff A."/>
            <person name="Ohm R."/>
            <person name="Martin F."/>
            <person name="Silar P."/>
            <person name="Natvig D."/>
            <person name="Lalanne C."/>
            <person name="Gautier V."/>
            <person name="Ament-velasquez S.L."/>
            <person name="Kruys A."/>
            <person name="Hutchinson M.I."/>
            <person name="Powell A.J."/>
            <person name="Barry K."/>
            <person name="Miller A.N."/>
            <person name="Grigoriev I.V."/>
            <person name="Debuchy R."/>
            <person name="Gladieux P."/>
            <person name="Thoren M.H."/>
            <person name="Johannesson H."/>
        </authorList>
    </citation>
    <scope>NUCLEOTIDE SEQUENCE</scope>
    <source>
        <strain evidence="2">FGSC 1904</strain>
    </source>
</reference>
<dbReference type="Proteomes" id="UP001281003">
    <property type="component" value="Unassembled WGS sequence"/>
</dbReference>
<sequence>MILPSIQASGVFESLTLILLLKGARSQKGCMRTLTPVRQVKLLVKILHVKTPVLPAKTPYFVFILNIIILLRLWRSYGQYQTFYCLSQPNNGLSVSVISTLKAKHQWFTNSDKKSQKVALPSPTSYLPPSRLEVKINATRLCRASHNSNPQRQTHQKPTMSKRSRDTALPASPSDEDSREQKRQRLRRTLDAIEEHLKDQFGDEWGNVSNSRRCRYRKKLIEPYVAMMDWEQEHNNKWKKHGPNLYESDSSPESDTSLSPSDVAPRQKRQKRQRLTGREKKKPYKVPEGVEVIDLTGDTPVAVKEEQRDSPVEQEVGGAGDGEDGDATDRTSGGSYEEDVKQESDYDDPMTPKKRHVSSSPWSASQFFTPQDPFTDDPDSPEVDLIGAFKDVGRDDNGFNRHRPLHPPYKDPIVVSLKTAEDYENYHRRKRVRFDIMFPGMRG</sequence>
<dbReference type="EMBL" id="JAUTDP010000003">
    <property type="protein sequence ID" value="KAK3400865.1"/>
    <property type="molecule type" value="Genomic_DNA"/>
</dbReference>
<keyword evidence="3" id="KW-1185">Reference proteome</keyword>
<feature type="region of interest" description="Disordered" evidence="1">
    <location>
        <begin position="144"/>
        <end position="185"/>
    </location>
</feature>
<proteinExistence type="predicted"/>
<comment type="caution">
    <text evidence="2">The sequence shown here is derived from an EMBL/GenBank/DDBJ whole genome shotgun (WGS) entry which is preliminary data.</text>
</comment>
<feature type="compositionally biased region" description="Basic residues" evidence="1">
    <location>
        <begin position="266"/>
        <end position="284"/>
    </location>
</feature>
<accession>A0AAE0PJ06</accession>
<reference evidence="2" key="1">
    <citation type="journal article" date="2023" name="Mol. Phylogenet. Evol.">
        <title>Genome-scale phylogeny and comparative genomics of the fungal order Sordariales.</title>
        <authorList>
            <person name="Hensen N."/>
            <person name="Bonometti L."/>
            <person name="Westerberg I."/>
            <person name="Brannstrom I.O."/>
            <person name="Guillou S."/>
            <person name="Cros-Aarteil S."/>
            <person name="Calhoun S."/>
            <person name="Haridas S."/>
            <person name="Kuo A."/>
            <person name="Mondo S."/>
            <person name="Pangilinan J."/>
            <person name="Riley R."/>
            <person name="LaButti K."/>
            <person name="Andreopoulos B."/>
            <person name="Lipzen A."/>
            <person name="Chen C."/>
            <person name="Yan M."/>
            <person name="Daum C."/>
            <person name="Ng V."/>
            <person name="Clum A."/>
            <person name="Steindorff A."/>
            <person name="Ohm R.A."/>
            <person name="Martin F."/>
            <person name="Silar P."/>
            <person name="Natvig D.O."/>
            <person name="Lalanne C."/>
            <person name="Gautier V."/>
            <person name="Ament-Velasquez S.L."/>
            <person name="Kruys A."/>
            <person name="Hutchinson M.I."/>
            <person name="Powell A.J."/>
            <person name="Barry K."/>
            <person name="Miller A.N."/>
            <person name="Grigoriev I.V."/>
            <person name="Debuchy R."/>
            <person name="Gladieux P."/>
            <person name="Hiltunen Thoren M."/>
            <person name="Johannesson H."/>
        </authorList>
    </citation>
    <scope>NUCLEOTIDE SEQUENCE</scope>
    <source>
        <strain evidence="2">FGSC 1904</strain>
    </source>
</reference>
<feature type="region of interest" description="Disordered" evidence="1">
    <location>
        <begin position="241"/>
        <end position="383"/>
    </location>
</feature>
<feature type="compositionally biased region" description="Low complexity" evidence="1">
    <location>
        <begin position="247"/>
        <end position="262"/>
    </location>
</feature>
<evidence type="ECO:0000313" key="3">
    <source>
        <dbReference type="Proteomes" id="UP001281003"/>
    </source>
</evidence>
<name>A0AAE0PJ06_SORBR</name>
<organism evidence="2 3">
    <name type="scientific">Sordaria brevicollis</name>
    <dbReference type="NCBI Taxonomy" id="83679"/>
    <lineage>
        <taxon>Eukaryota</taxon>
        <taxon>Fungi</taxon>
        <taxon>Dikarya</taxon>
        <taxon>Ascomycota</taxon>
        <taxon>Pezizomycotina</taxon>
        <taxon>Sordariomycetes</taxon>
        <taxon>Sordariomycetidae</taxon>
        <taxon>Sordariales</taxon>
        <taxon>Sordariaceae</taxon>
        <taxon>Sordaria</taxon>
    </lineage>
</organism>
<gene>
    <name evidence="2" type="ORF">B0T20DRAFT_467618</name>
</gene>
<dbReference type="AlphaFoldDB" id="A0AAE0PJ06"/>